<dbReference type="GO" id="GO:0005886">
    <property type="term" value="C:plasma membrane"/>
    <property type="evidence" value="ECO:0007669"/>
    <property type="project" value="TreeGrafter"/>
</dbReference>
<accession>A0A918QXU6</accession>
<dbReference type="SUPFAM" id="SSF55874">
    <property type="entry name" value="ATPase domain of HSP90 chaperone/DNA topoisomerase II/histidine kinase"/>
    <property type="match status" value="1"/>
</dbReference>
<dbReference type="InterPro" id="IPR050428">
    <property type="entry name" value="TCS_sensor_his_kinase"/>
</dbReference>
<dbReference type="AlphaFoldDB" id="A0A918QXU6"/>
<dbReference type="Pfam" id="PF02518">
    <property type="entry name" value="HATPase_c"/>
    <property type="match status" value="1"/>
</dbReference>
<comment type="caution">
    <text evidence="9">The sequence shown here is derived from an EMBL/GenBank/DDBJ whole genome shotgun (WGS) entry which is preliminary data.</text>
</comment>
<organism evidence="9 10">
    <name type="scientific">Streptomyces echinoruber</name>
    <dbReference type="NCBI Taxonomy" id="68898"/>
    <lineage>
        <taxon>Bacteria</taxon>
        <taxon>Bacillati</taxon>
        <taxon>Actinomycetota</taxon>
        <taxon>Actinomycetes</taxon>
        <taxon>Kitasatosporales</taxon>
        <taxon>Streptomycetaceae</taxon>
        <taxon>Streptomyces</taxon>
    </lineage>
</organism>
<evidence type="ECO:0000313" key="10">
    <source>
        <dbReference type="Proteomes" id="UP000623010"/>
    </source>
</evidence>
<feature type="domain" description="Histidine kinase/HSP90-like ATPase" evidence="8">
    <location>
        <begin position="278"/>
        <end position="385"/>
    </location>
</feature>
<dbReference type="PANTHER" id="PTHR45436">
    <property type="entry name" value="SENSOR HISTIDINE KINASE YKOH"/>
    <property type="match status" value="1"/>
</dbReference>
<feature type="compositionally biased region" description="Pro residues" evidence="6">
    <location>
        <begin position="409"/>
        <end position="421"/>
    </location>
</feature>
<keyword evidence="10" id="KW-1185">Reference proteome</keyword>
<dbReference type="InterPro" id="IPR036890">
    <property type="entry name" value="HATPase_C_sf"/>
</dbReference>
<evidence type="ECO:0000256" key="1">
    <source>
        <dbReference type="ARBA" id="ARBA00000085"/>
    </source>
</evidence>
<dbReference type="Proteomes" id="UP000623010">
    <property type="component" value="Unassembled WGS sequence"/>
</dbReference>
<dbReference type="GO" id="GO:0000160">
    <property type="term" value="P:phosphorelay signal transduction system"/>
    <property type="evidence" value="ECO:0007669"/>
    <property type="project" value="TreeGrafter"/>
</dbReference>
<reference evidence="9" key="2">
    <citation type="submission" date="2020-09" db="EMBL/GenBank/DDBJ databases">
        <authorList>
            <person name="Sun Q."/>
            <person name="Ohkuma M."/>
        </authorList>
    </citation>
    <scope>NUCLEOTIDE SEQUENCE</scope>
    <source>
        <strain evidence="9">JCM 5016</strain>
    </source>
</reference>
<evidence type="ECO:0000313" key="9">
    <source>
        <dbReference type="EMBL" id="GGZ73442.1"/>
    </source>
</evidence>
<evidence type="ECO:0000256" key="6">
    <source>
        <dbReference type="SAM" id="MobiDB-lite"/>
    </source>
</evidence>
<proteinExistence type="predicted"/>
<evidence type="ECO:0000256" key="7">
    <source>
        <dbReference type="SAM" id="Phobius"/>
    </source>
</evidence>
<feature type="compositionally biased region" description="Pro residues" evidence="6">
    <location>
        <begin position="441"/>
        <end position="459"/>
    </location>
</feature>
<evidence type="ECO:0000256" key="5">
    <source>
        <dbReference type="ARBA" id="ARBA00022777"/>
    </source>
</evidence>
<feature type="transmembrane region" description="Helical" evidence="7">
    <location>
        <begin position="63"/>
        <end position="82"/>
    </location>
</feature>
<sequence length="496" mass="51876">MSDPVSPARPGAHRRGGARRSPVERLVYDQIRSAVAASLVAAVAVLGAVVAVCRLLQLSTGHLVLAFAGGMLIAALVGARRADAAAGAVCRARAAEWQRIMEAAEALEKAAAWTAEELCRGGRPALPDAPARAVGGDLAAQAEAALIRAHAEAVRALFHVHERSQSAVLRSLLRHLTRRQHALVSRALEGLDRLEGRTEDPELLHGLFQLDHLMTRIRRLLESLGVLGGESLRSTRTPVSVVTVLRGAVSETVQYARVRVAAGVAGIRLALPGYVGPNLAHLLAELIENATEFSHPNTQVQVRAQEVPAGLAIEVEDRAVPLPDDLRARLNRLLAAPQEVDLSTQLREGQIGLLTAAMIARQHGMRVELHQNAAGSTTAVVIVPARLLVELEPPELIPAATPAADEPPRPAPAAPPAPAARPAPAASQAEDPASGPQAAPAGPPPLPRRQPEQLPPPSARPAAPARPATAGLAAAFRRGQQAAQPPAPGGGPHQHP</sequence>
<reference evidence="9" key="1">
    <citation type="journal article" date="2014" name="Int. J. Syst. Evol. Microbiol.">
        <title>Complete genome sequence of Corynebacterium casei LMG S-19264T (=DSM 44701T), isolated from a smear-ripened cheese.</title>
        <authorList>
            <consortium name="US DOE Joint Genome Institute (JGI-PGF)"/>
            <person name="Walter F."/>
            <person name="Albersmeier A."/>
            <person name="Kalinowski J."/>
            <person name="Ruckert C."/>
        </authorList>
    </citation>
    <scope>NUCLEOTIDE SEQUENCE</scope>
    <source>
        <strain evidence="9">JCM 5016</strain>
    </source>
</reference>
<dbReference type="GO" id="GO:0004673">
    <property type="term" value="F:protein histidine kinase activity"/>
    <property type="evidence" value="ECO:0007669"/>
    <property type="project" value="UniProtKB-EC"/>
</dbReference>
<evidence type="ECO:0000256" key="3">
    <source>
        <dbReference type="ARBA" id="ARBA00022553"/>
    </source>
</evidence>
<keyword evidence="7" id="KW-0472">Membrane</keyword>
<dbReference type="EC" id="2.7.13.3" evidence="2"/>
<keyword evidence="5" id="KW-0418">Kinase</keyword>
<feature type="compositionally biased region" description="Low complexity" evidence="6">
    <location>
        <begin position="460"/>
        <end position="484"/>
    </location>
</feature>
<protein>
    <recommendedName>
        <fullName evidence="2">histidine kinase</fullName>
        <ecNumber evidence="2">2.7.13.3</ecNumber>
    </recommendedName>
</protein>
<feature type="region of interest" description="Disordered" evidence="6">
    <location>
        <begin position="399"/>
        <end position="496"/>
    </location>
</feature>
<keyword evidence="7" id="KW-0812">Transmembrane</keyword>
<dbReference type="RefSeq" id="WP_190055943.1">
    <property type="nucleotide sequence ID" value="NZ_BMWH01000002.1"/>
</dbReference>
<name>A0A918QXU6_9ACTN</name>
<keyword evidence="7" id="KW-1133">Transmembrane helix</keyword>
<dbReference type="InterPro" id="IPR003594">
    <property type="entry name" value="HATPase_dom"/>
</dbReference>
<feature type="transmembrane region" description="Helical" evidence="7">
    <location>
        <begin position="34"/>
        <end position="56"/>
    </location>
</feature>
<dbReference type="PANTHER" id="PTHR45436:SF5">
    <property type="entry name" value="SENSOR HISTIDINE KINASE TRCS"/>
    <property type="match status" value="1"/>
</dbReference>
<gene>
    <name evidence="9" type="ORF">GCM10010389_08810</name>
</gene>
<dbReference type="Gene3D" id="3.30.565.10">
    <property type="entry name" value="Histidine kinase-like ATPase, C-terminal domain"/>
    <property type="match status" value="1"/>
</dbReference>
<evidence type="ECO:0000259" key="8">
    <source>
        <dbReference type="Pfam" id="PF02518"/>
    </source>
</evidence>
<keyword evidence="4" id="KW-0808">Transferase</keyword>
<comment type="catalytic activity">
    <reaction evidence="1">
        <text>ATP + protein L-histidine = ADP + protein N-phospho-L-histidine.</text>
        <dbReference type="EC" id="2.7.13.3"/>
    </reaction>
</comment>
<evidence type="ECO:0000256" key="2">
    <source>
        <dbReference type="ARBA" id="ARBA00012438"/>
    </source>
</evidence>
<keyword evidence="3" id="KW-0597">Phosphoprotein</keyword>
<evidence type="ECO:0000256" key="4">
    <source>
        <dbReference type="ARBA" id="ARBA00022679"/>
    </source>
</evidence>
<dbReference type="EMBL" id="BMWH01000002">
    <property type="protein sequence ID" value="GGZ73442.1"/>
    <property type="molecule type" value="Genomic_DNA"/>
</dbReference>
<feature type="compositionally biased region" description="Low complexity" evidence="6">
    <location>
        <begin position="422"/>
        <end position="440"/>
    </location>
</feature>